<dbReference type="KEGG" id="hqi:H9L05_07635"/>
<dbReference type="Proteomes" id="UP000516093">
    <property type="component" value="Chromosome"/>
</dbReference>
<dbReference type="AlphaFoldDB" id="A0A7H0GYS8"/>
<dbReference type="RefSeq" id="WP_187733658.1">
    <property type="nucleotide sequence ID" value="NZ_CP060784.1"/>
</dbReference>
<protein>
    <submittedName>
        <fullName evidence="1">Ester cyclase</fullName>
    </submittedName>
</protein>
<dbReference type="InterPro" id="IPR009959">
    <property type="entry name" value="Cyclase_SnoaL-like"/>
</dbReference>
<evidence type="ECO:0000313" key="2">
    <source>
        <dbReference type="Proteomes" id="UP000516093"/>
    </source>
</evidence>
<evidence type="ECO:0000313" key="1">
    <source>
        <dbReference type="EMBL" id="QNP53444.1"/>
    </source>
</evidence>
<dbReference type="SUPFAM" id="SSF54427">
    <property type="entry name" value="NTF2-like"/>
    <property type="match status" value="1"/>
</dbReference>
<reference evidence="1 2" key="1">
    <citation type="submission" date="2020-08" db="EMBL/GenBank/DDBJ databases">
        <title>Genome sequence of Hymenobacter qilianensis JCM 19763T.</title>
        <authorList>
            <person name="Hyun D.-W."/>
            <person name="Bae J.-W."/>
        </authorList>
    </citation>
    <scope>NUCLEOTIDE SEQUENCE [LARGE SCALE GENOMIC DNA]</scope>
    <source>
        <strain evidence="1 2">JCM 19763</strain>
    </source>
</reference>
<accession>A0A7H0GYS8</accession>
<proteinExistence type="predicted"/>
<dbReference type="Gene3D" id="3.10.450.50">
    <property type="match status" value="1"/>
</dbReference>
<organism evidence="1 2">
    <name type="scientific">Hymenobacter qilianensis</name>
    <dbReference type="NCBI Taxonomy" id="1385715"/>
    <lineage>
        <taxon>Bacteria</taxon>
        <taxon>Pseudomonadati</taxon>
        <taxon>Bacteroidota</taxon>
        <taxon>Cytophagia</taxon>
        <taxon>Cytophagales</taxon>
        <taxon>Hymenobacteraceae</taxon>
        <taxon>Hymenobacter</taxon>
    </lineage>
</organism>
<dbReference type="EMBL" id="CP060784">
    <property type="protein sequence ID" value="QNP53444.1"/>
    <property type="molecule type" value="Genomic_DNA"/>
</dbReference>
<gene>
    <name evidence="1" type="ORF">H9L05_07635</name>
</gene>
<dbReference type="GO" id="GO:0030638">
    <property type="term" value="P:polyketide metabolic process"/>
    <property type="evidence" value="ECO:0007669"/>
    <property type="project" value="InterPro"/>
</dbReference>
<keyword evidence="2" id="KW-1185">Reference proteome</keyword>
<dbReference type="PANTHER" id="PTHR38436">
    <property type="entry name" value="POLYKETIDE CYCLASE SNOAL-LIKE DOMAIN"/>
    <property type="match status" value="1"/>
</dbReference>
<dbReference type="Pfam" id="PF07366">
    <property type="entry name" value="SnoaL"/>
    <property type="match status" value="1"/>
</dbReference>
<sequence>MEPTEANKLVVQAYVKAFNQGDMQALRTIFAPDALVYGVLGWGSMEQVIPVWQELHNAFNIQLEVESIIAEGDEVAVRYTERGQSIGSFRGSAITDKTYEIVAMEHFVVRDGQVQRRWGARDSAAQFRQMGLSLG</sequence>
<dbReference type="InterPro" id="IPR032710">
    <property type="entry name" value="NTF2-like_dom_sf"/>
</dbReference>
<name>A0A7H0GYS8_9BACT</name>
<dbReference type="PANTHER" id="PTHR38436:SF1">
    <property type="entry name" value="ESTER CYCLASE"/>
    <property type="match status" value="1"/>
</dbReference>